<dbReference type="InterPro" id="IPR015330">
    <property type="entry name" value="DNA_primase/pol_bifunc_N"/>
</dbReference>
<reference evidence="2" key="1">
    <citation type="journal article" date="2014" name="Int. J. Syst. Evol. Microbiol.">
        <title>Complete genome sequence of Corynebacterium casei LMG S-19264T (=DSM 44701T), isolated from a smear-ripened cheese.</title>
        <authorList>
            <consortium name="US DOE Joint Genome Institute (JGI-PGF)"/>
            <person name="Walter F."/>
            <person name="Albersmeier A."/>
            <person name="Kalinowski J."/>
            <person name="Ruckert C."/>
        </authorList>
    </citation>
    <scope>NUCLEOTIDE SEQUENCE</scope>
    <source>
        <strain evidence="2">CGMCC 4.5737</strain>
    </source>
</reference>
<accession>A0A8J3CCZ8</accession>
<sequence length="222" mass="25205">MRIFGTCVHCGKVANGEDISQHDYCVDPQCQAWYNAVLDGHDDDAARLEREIDAQWNAPPALAAAACYYAQHYGWPVFPLKPGTKEPATPHGFEDATTDLRHISARWRRNPNYNIGTPTGITFDVFDVDEGADQWYQLRRHQHSDEVYDPHGIAETPRHIGGLHVFLLPTGGGNWSKRLPGCDFRGRGGYVVLAPSVLDEYDGRRYRWRFRPSDQIKVRKKA</sequence>
<dbReference type="RefSeq" id="WP_189057817.1">
    <property type="nucleotide sequence ID" value="NZ_BMMK01000011.1"/>
</dbReference>
<dbReference type="Proteomes" id="UP000637578">
    <property type="component" value="Unassembled WGS sequence"/>
</dbReference>
<reference evidence="2" key="2">
    <citation type="submission" date="2020-09" db="EMBL/GenBank/DDBJ databases">
        <authorList>
            <person name="Sun Q."/>
            <person name="Zhou Y."/>
        </authorList>
    </citation>
    <scope>NUCLEOTIDE SEQUENCE</scope>
    <source>
        <strain evidence="2">CGMCC 4.5737</strain>
    </source>
</reference>
<dbReference type="CDD" id="cd04859">
    <property type="entry name" value="Prim_Pol"/>
    <property type="match status" value="1"/>
</dbReference>
<feature type="domain" description="DNA primase/polymerase bifunctional N-terminal" evidence="1">
    <location>
        <begin position="66"/>
        <end position="216"/>
    </location>
</feature>
<evidence type="ECO:0000259" key="1">
    <source>
        <dbReference type="SMART" id="SM00943"/>
    </source>
</evidence>
<dbReference type="SUPFAM" id="SSF56747">
    <property type="entry name" value="Prim-pol domain"/>
    <property type="match status" value="1"/>
</dbReference>
<proteinExistence type="predicted"/>
<keyword evidence="3" id="KW-1185">Reference proteome</keyword>
<organism evidence="2 3">
    <name type="scientific">Longimycelium tulufanense</name>
    <dbReference type="NCBI Taxonomy" id="907463"/>
    <lineage>
        <taxon>Bacteria</taxon>
        <taxon>Bacillati</taxon>
        <taxon>Actinomycetota</taxon>
        <taxon>Actinomycetes</taxon>
        <taxon>Pseudonocardiales</taxon>
        <taxon>Pseudonocardiaceae</taxon>
        <taxon>Longimycelium</taxon>
    </lineage>
</organism>
<dbReference type="SMART" id="SM00943">
    <property type="entry name" value="Prim-Pol"/>
    <property type="match status" value="1"/>
</dbReference>
<evidence type="ECO:0000313" key="3">
    <source>
        <dbReference type="Proteomes" id="UP000637578"/>
    </source>
</evidence>
<gene>
    <name evidence="2" type="ORF">GCM10012275_28660</name>
</gene>
<name>A0A8J3CCZ8_9PSEU</name>
<evidence type="ECO:0000313" key="2">
    <source>
        <dbReference type="EMBL" id="GGM55820.1"/>
    </source>
</evidence>
<dbReference type="AlphaFoldDB" id="A0A8J3CCZ8"/>
<dbReference type="Pfam" id="PF09250">
    <property type="entry name" value="Prim-Pol"/>
    <property type="match status" value="1"/>
</dbReference>
<dbReference type="EMBL" id="BMMK01000011">
    <property type="protein sequence ID" value="GGM55820.1"/>
    <property type="molecule type" value="Genomic_DNA"/>
</dbReference>
<comment type="caution">
    <text evidence="2">The sequence shown here is derived from an EMBL/GenBank/DDBJ whole genome shotgun (WGS) entry which is preliminary data.</text>
</comment>
<protein>
    <recommendedName>
        <fullName evidence="1">DNA primase/polymerase bifunctional N-terminal domain-containing protein</fullName>
    </recommendedName>
</protein>